<sequence>MASKTVLLIEEIKKIIQNVHMGVFYMGTTKTTLYPYITFQISDIGASKKLELDYWTDNPDSIELETLADNVGAYLNKYTLTNEHHSITIYKNDDRQRLDETIIKRINELYLIHYYGKEE</sequence>
<organism evidence="1 2">
    <name type="scientific">Acetobacterium malicum</name>
    <dbReference type="NCBI Taxonomy" id="52692"/>
    <lineage>
        <taxon>Bacteria</taxon>
        <taxon>Bacillati</taxon>
        <taxon>Bacillota</taxon>
        <taxon>Clostridia</taxon>
        <taxon>Eubacteriales</taxon>
        <taxon>Eubacteriaceae</taxon>
        <taxon>Acetobacterium</taxon>
    </lineage>
</organism>
<keyword evidence="2" id="KW-1185">Reference proteome</keyword>
<protein>
    <recommendedName>
        <fullName evidence="3">Phage protein</fullName>
    </recommendedName>
</protein>
<gene>
    <name evidence="1" type="ORF">GH811_19230</name>
</gene>
<comment type="caution">
    <text evidence="1">The sequence shown here is derived from an EMBL/GenBank/DDBJ whole genome shotgun (WGS) entry which is preliminary data.</text>
</comment>
<evidence type="ECO:0000313" key="1">
    <source>
        <dbReference type="EMBL" id="MBC3901722.1"/>
    </source>
</evidence>
<evidence type="ECO:0000313" key="2">
    <source>
        <dbReference type="Proteomes" id="UP000622405"/>
    </source>
</evidence>
<accession>A0ABR6Z2J2</accession>
<evidence type="ECO:0008006" key="3">
    <source>
        <dbReference type="Google" id="ProtNLM"/>
    </source>
</evidence>
<reference evidence="1 2" key="1">
    <citation type="journal article" date="2020" name="mSystems">
        <title>Defining Genomic and Predicted Metabolic Features of the Acetobacterium Genus.</title>
        <authorList>
            <person name="Ross D.E."/>
            <person name="Marshall C.W."/>
            <person name="Gulliver D."/>
            <person name="May H.D."/>
            <person name="Norman R.S."/>
        </authorList>
    </citation>
    <scope>NUCLEOTIDE SEQUENCE [LARGE SCALE GENOMIC DNA]</scope>
    <source>
        <strain evidence="1 2">DSM 4132</strain>
    </source>
</reference>
<name>A0ABR6Z2J2_9FIRM</name>
<dbReference type="Proteomes" id="UP000622405">
    <property type="component" value="Unassembled WGS sequence"/>
</dbReference>
<dbReference type="EMBL" id="WJBE01000063">
    <property type="protein sequence ID" value="MBC3901722.1"/>
    <property type="molecule type" value="Genomic_DNA"/>
</dbReference>
<proteinExistence type="predicted"/>
<dbReference type="RefSeq" id="WP_186895734.1">
    <property type="nucleotide sequence ID" value="NZ_WJBE01000063.1"/>
</dbReference>